<dbReference type="GO" id="GO:0016987">
    <property type="term" value="F:sigma factor activity"/>
    <property type="evidence" value="ECO:0007669"/>
    <property type="project" value="UniProtKB-KW"/>
</dbReference>
<organism evidence="8 9">
    <name type="scientific">Paenibacillus xylanilyticus</name>
    <dbReference type="NCBI Taxonomy" id="248903"/>
    <lineage>
        <taxon>Bacteria</taxon>
        <taxon>Bacillati</taxon>
        <taxon>Bacillota</taxon>
        <taxon>Bacilli</taxon>
        <taxon>Bacillales</taxon>
        <taxon>Paenibacillaceae</taxon>
        <taxon>Paenibacillus</taxon>
    </lineage>
</organism>
<dbReference type="NCBIfam" id="TIGR02937">
    <property type="entry name" value="sigma70-ECF"/>
    <property type="match status" value="1"/>
</dbReference>
<dbReference type="SUPFAM" id="SSF88659">
    <property type="entry name" value="Sigma3 and sigma4 domains of RNA polymerase sigma factors"/>
    <property type="match status" value="1"/>
</dbReference>
<dbReference type="InterPro" id="IPR013324">
    <property type="entry name" value="RNA_pol_sigma_r3/r4-like"/>
</dbReference>
<dbReference type="PANTHER" id="PTHR43133:SF60">
    <property type="entry name" value="RNA POLYMERASE SIGMA FACTOR SIGV"/>
    <property type="match status" value="1"/>
</dbReference>
<evidence type="ECO:0000256" key="4">
    <source>
        <dbReference type="ARBA" id="ARBA00023163"/>
    </source>
</evidence>
<keyword evidence="2" id="KW-0805">Transcription regulation</keyword>
<evidence type="ECO:0000256" key="2">
    <source>
        <dbReference type="ARBA" id="ARBA00023015"/>
    </source>
</evidence>
<feature type="coiled-coil region" evidence="5">
    <location>
        <begin position="117"/>
        <end position="147"/>
    </location>
</feature>
<keyword evidence="5" id="KW-0175">Coiled coil</keyword>
<feature type="domain" description="RNA polymerase sigma-70 region 2" evidence="6">
    <location>
        <begin position="34"/>
        <end position="97"/>
    </location>
</feature>
<keyword evidence="9" id="KW-1185">Reference proteome</keyword>
<dbReference type="GO" id="GO:0006352">
    <property type="term" value="P:DNA-templated transcription initiation"/>
    <property type="evidence" value="ECO:0007669"/>
    <property type="project" value="InterPro"/>
</dbReference>
<comment type="caution">
    <text evidence="8">The sequence shown here is derived from an EMBL/GenBank/DDBJ whole genome shotgun (WGS) entry which is preliminary data.</text>
</comment>
<evidence type="ECO:0000259" key="7">
    <source>
        <dbReference type="Pfam" id="PF08281"/>
    </source>
</evidence>
<comment type="similarity">
    <text evidence="1">Belongs to the sigma-70 factor family. ECF subfamily.</text>
</comment>
<dbReference type="InterPro" id="IPR007627">
    <property type="entry name" value="RNA_pol_sigma70_r2"/>
</dbReference>
<accession>A0A7Y6BTL6</accession>
<dbReference type="InterPro" id="IPR039425">
    <property type="entry name" value="RNA_pol_sigma-70-like"/>
</dbReference>
<evidence type="ECO:0000256" key="3">
    <source>
        <dbReference type="ARBA" id="ARBA00023082"/>
    </source>
</evidence>
<evidence type="ECO:0000259" key="6">
    <source>
        <dbReference type="Pfam" id="PF04542"/>
    </source>
</evidence>
<proteinExistence type="inferred from homology"/>
<evidence type="ECO:0000313" key="9">
    <source>
        <dbReference type="Proteomes" id="UP000526125"/>
    </source>
</evidence>
<dbReference type="GO" id="GO:0003677">
    <property type="term" value="F:DNA binding"/>
    <property type="evidence" value="ECO:0007669"/>
    <property type="project" value="InterPro"/>
</dbReference>
<gene>
    <name evidence="8" type="ORF">HP552_03730</name>
</gene>
<evidence type="ECO:0000256" key="1">
    <source>
        <dbReference type="ARBA" id="ARBA00010641"/>
    </source>
</evidence>
<dbReference type="RefSeq" id="WP_175394291.1">
    <property type="nucleotide sequence ID" value="NZ_JABMCB010000142.1"/>
</dbReference>
<dbReference type="Gene3D" id="1.10.10.10">
    <property type="entry name" value="Winged helix-like DNA-binding domain superfamily/Winged helix DNA-binding domain"/>
    <property type="match status" value="1"/>
</dbReference>
<dbReference type="InterPro" id="IPR036388">
    <property type="entry name" value="WH-like_DNA-bd_sf"/>
</dbReference>
<dbReference type="PANTHER" id="PTHR43133">
    <property type="entry name" value="RNA POLYMERASE ECF-TYPE SIGMA FACTO"/>
    <property type="match status" value="1"/>
</dbReference>
<feature type="domain" description="RNA polymerase sigma factor 70 region 4 type 2" evidence="7">
    <location>
        <begin position="126"/>
        <end position="177"/>
    </location>
</feature>
<protein>
    <submittedName>
        <fullName evidence="8">RNA polymerase sigma factor</fullName>
    </submittedName>
</protein>
<dbReference type="InterPro" id="IPR014284">
    <property type="entry name" value="RNA_pol_sigma-70_dom"/>
</dbReference>
<dbReference type="InterPro" id="IPR013325">
    <property type="entry name" value="RNA_pol_sigma_r2"/>
</dbReference>
<keyword evidence="3" id="KW-0731">Sigma factor</keyword>
<evidence type="ECO:0000313" key="8">
    <source>
        <dbReference type="EMBL" id="NUU74373.1"/>
    </source>
</evidence>
<dbReference type="Proteomes" id="UP000526125">
    <property type="component" value="Unassembled WGS sequence"/>
</dbReference>
<dbReference type="Pfam" id="PF04542">
    <property type="entry name" value="Sigma70_r2"/>
    <property type="match status" value="1"/>
</dbReference>
<dbReference type="InterPro" id="IPR013249">
    <property type="entry name" value="RNA_pol_sigma70_r4_t2"/>
</dbReference>
<dbReference type="EMBL" id="JABMCB010000142">
    <property type="protein sequence ID" value="NUU74373.1"/>
    <property type="molecule type" value="Genomic_DNA"/>
</dbReference>
<keyword evidence="4" id="KW-0804">Transcription</keyword>
<reference evidence="8 9" key="1">
    <citation type="submission" date="2020-05" db="EMBL/GenBank/DDBJ databases">
        <title>Genome Sequencing of Type Strains.</title>
        <authorList>
            <person name="Lemaire J.F."/>
            <person name="Inderbitzin P."/>
            <person name="Gregorio O.A."/>
            <person name="Collins S.B."/>
            <person name="Wespe N."/>
            <person name="Knight-Connoni V."/>
        </authorList>
    </citation>
    <scope>NUCLEOTIDE SEQUENCE [LARGE SCALE GENOMIC DNA]</scope>
    <source>
        <strain evidence="8 9">LMG 21957</strain>
    </source>
</reference>
<dbReference type="Pfam" id="PF08281">
    <property type="entry name" value="Sigma70_r4_2"/>
    <property type="match status" value="1"/>
</dbReference>
<sequence>MDYLVPKTEELIQNIEAIVEDAKKGNKDAFVVIIREFERQIYTYCYYILKNREEAEDALQEVFIKVYRSIHKYEQQVSFKSWLYKVAYYHCLDMSRKTIRLKRKTLSLQNELQLMEEHRQSANVAEVEELLMNLKREEKNLVLLRAVEQYSFEEIGQIMDCKPATLRKKYERVRRKLIQQKKIKGGVTHEQQMLRTQ</sequence>
<dbReference type="SUPFAM" id="SSF88946">
    <property type="entry name" value="Sigma2 domain of RNA polymerase sigma factors"/>
    <property type="match status" value="1"/>
</dbReference>
<name>A0A7Y6BTL6_9BACL</name>
<evidence type="ECO:0000256" key="5">
    <source>
        <dbReference type="SAM" id="Coils"/>
    </source>
</evidence>
<dbReference type="AlphaFoldDB" id="A0A7Y6BTL6"/>
<dbReference type="Gene3D" id="1.10.1740.10">
    <property type="match status" value="1"/>
</dbReference>